<evidence type="ECO:0000313" key="2">
    <source>
        <dbReference type="Proteomes" id="UP001156870"/>
    </source>
</evidence>
<keyword evidence="2" id="KW-1185">Reference proteome</keyword>
<organism evidence="1 2">
    <name type="scientific">Marinibactrum halimedae</name>
    <dbReference type="NCBI Taxonomy" id="1444977"/>
    <lineage>
        <taxon>Bacteria</taxon>
        <taxon>Pseudomonadati</taxon>
        <taxon>Pseudomonadota</taxon>
        <taxon>Gammaproteobacteria</taxon>
        <taxon>Cellvibrionales</taxon>
        <taxon>Cellvibrionaceae</taxon>
        <taxon>Marinibactrum</taxon>
    </lineage>
</organism>
<gene>
    <name evidence="1" type="ORF">GCM10007877_15190</name>
</gene>
<sequence>MDTYLASSRNKCLDQIRHELALELEKIVEPSLSELLPEVTFIDDDISEQPDTSNQYIEQ</sequence>
<comment type="caution">
    <text evidence="1">The sequence shown here is derived from an EMBL/GenBank/DDBJ whole genome shotgun (WGS) entry which is preliminary data.</text>
</comment>
<name>A0AA37WM28_9GAMM</name>
<accession>A0AA37WM28</accession>
<dbReference type="AlphaFoldDB" id="A0AA37WM28"/>
<proteinExistence type="predicted"/>
<protein>
    <submittedName>
        <fullName evidence="1">Uncharacterized protein</fullName>
    </submittedName>
</protein>
<dbReference type="Proteomes" id="UP001156870">
    <property type="component" value="Unassembled WGS sequence"/>
</dbReference>
<evidence type="ECO:0000313" key="1">
    <source>
        <dbReference type="EMBL" id="GLS25805.1"/>
    </source>
</evidence>
<dbReference type="EMBL" id="BSPD01000035">
    <property type="protein sequence ID" value="GLS25805.1"/>
    <property type="molecule type" value="Genomic_DNA"/>
</dbReference>
<dbReference type="RefSeq" id="WP_232593894.1">
    <property type="nucleotide sequence ID" value="NZ_BSPD01000035.1"/>
</dbReference>
<reference evidence="1 2" key="1">
    <citation type="journal article" date="2014" name="Int. J. Syst. Evol. Microbiol.">
        <title>Complete genome sequence of Corynebacterium casei LMG S-19264T (=DSM 44701T), isolated from a smear-ripened cheese.</title>
        <authorList>
            <consortium name="US DOE Joint Genome Institute (JGI-PGF)"/>
            <person name="Walter F."/>
            <person name="Albersmeier A."/>
            <person name="Kalinowski J."/>
            <person name="Ruckert C."/>
        </authorList>
    </citation>
    <scope>NUCLEOTIDE SEQUENCE [LARGE SCALE GENOMIC DNA]</scope>
    <source>
        <strain evidence="1 2">NBRC 110095</strain>
    </source>
</reference>